<dbReference type="PANTHER" id="PTHR47773:SF1">
    <property type="entry name" value="C2H2-TYPE DOMAIN-CONTAINING PROTEIN"/>
    <property type="match status" value="1"/>
</dbReference>
<reference evidence="1" key="1">
    <citation type="submission" date="2023-03" db="EMBL/GenBank/DDBJ databases">
        <title>Electrophorus voltai genome.</title>
        <authorList>
            <person name="Bian C."/>
        </authorList>
    </citation>
    <scope>NUCLEOTIDE SEQUENCE</scope>
    <source>
        <strain evidence="1">CB-2022</strain>
        <tissue evidence="1">Muscle</tissue>
    </source>
</reference>
<protein>
    <submittedName>
        <fullName evidence="1">Uncharacterized protein</fullName>
    </submittedName>
</protein>
<dbReference type="Proteomes" id="UP001239994">
    <property type="component" value="Unassembled WGS sequence"/>
</dbReference>
<dbReference type="PANTHER" id="PTHR47773">
    <property type="entry name" value="SI:DKEY-9I5.2-RELATED"/>
    <property type="match status" value="1"/>
</dbReference>
<evidence type="ECO:0000313" key="2">
    <source>
        <dbReference type="Proteomes" id="UP001239994"/>
    </source>
</evidence>
<dbReference type="EMBL" id="JAROKS010000021">
    <property type="protein sequence ID" value="KAK1789989.1"/>
    <property type="molecule type" value="Genomic_DNA"/>
</dbReference>
<dbReference type="AlphaFoldDB" id="A0AAD8Z0A3"/>
<organism evidence="1 2">
    <name type="scientific">Electrophorus voltai</name>
    <dbReference type="NCBI Taxonomy" id="2609070"/>
    <lineage>
        <taxon>Eukaryota</taxon>
        <taxon>Metazoa</taxon>
        <taxon>Chordata</taxon>
        <taxon>Craniata</taxon>
        <taxon>Vertebrata</taxon>
        <taxon>Euteleostomi</taxon>
        <taxon>Actinopterygii</taxon>
        <taxon>Neopterygii</taxon>
        <taxon>Teleostei</taxon>
        <taxon>Ostariophysi</taxon>
        <taxon>Gymnotiformes</taxon>
        <taxon>Gymnotoidei</taxon>
        <taxon>Gymnotidae</taxon>
        <taxon>Electrophorus</taxon>
    </lineage>
</organism>
<sequence length="169" mass="18714">MEDYMDATDTMGIRLLDHKKMVDIWQTQRHHLHCIQDPPGVQLYRRVGQVTRGGLVLPVYRCACGSTSLESFHLHLNPFIPGTSASALHFQSYLLDRLVRWNEDRIAAAVKGSDPTQKSLGPGGVLGYHHVVNLANSLVDLRHQAFVTQQRVDSIVALCCFPGQGSGPS</sequence>
<comment type="caution">
    <text evidence="1">The sequence shown here is derived from an EMBL/GenBank/DDBJ whole genome shotgun (WGS) entry which is preliminary data.</text>
</comment>
<keyword evidence="2" id="KW-1185">Reference proteome</keyword>
<name>A0AAD8Z0A3_9TELE</name>
<accession>A0AAD8Z0A3</accession>
<proteinExistence type="predicted"/>
<evidence type="ECO:0000313" key="1">
    <source>
        <dbReference type="EMBL" id="KAK1789989.1"/>
    </source>
</evidence>
<gene>
    <name evidence="1" type="ORF">P4O66_002304</name>
</gene>